<proteinExistence type="predicted"/>
<dbReference type="AlphaFoldDB" id="A0A6J6FH25"/>
<dbReference type="GO" id="GO:0052689">
    <property type="term" value="F:carboxylic ester hydrolase activity"/>
    <property type="evidence" value="ECO:0007669"/>
    <property type="project" value="InterPro"/>
</dbReference>
<dbReference type="InterPro" id="IPR051044">
    <property type="entry name" value="MAG_DAG_Lipase"/>
</dbReference>
<reference evidence="2" key="1">
    <citation type="submission" date="2020-05" db="EMBL/GenBank/DDBJ databases">
        <authorList>
            <person name="Chiriac C."/>
            <person name="Salcher M."/>
            <person name="Ghai R."/>
            <person name="Kavagutti S V."/>
        </authorList>
    </citation>
    <scope>NUCLEOTIDE SEQUENCE</scope>
</reference>
<organism evidence="2">
    <name type="scientific">freshwater metagenome</name>
    <dbReference type="NCBI Taxonomy" id="449393"/>
    <lineage>
        <taxon>unclassified sequences</taxon>
        <taxon>metagenomes</taxon>
        <taxon>ecological metagenomes</taxon>
    </lineage>
</organism>
<sequence>MGLEGAPQEAITSWSATGSGENSKIGIVLVHGFTSTPSVMRPWAQFLNSHGFSVRVPLLPGHGTSVDDLEAVSWQQWPTEIETHLNQLLLDCEKVFLCGFSMGGAASLHVAARYQSELTGIILVNPMIHREGVWPTAVKFAARFVKSFGTSGSDIKSKDVVQWKYDRTPMRAAHQLLILLENTRKILPTIKTPTILFRSEIDHTLPATNARIILNRIASKHKEEVILSNSFHVAPLDHDQEQLFADSLNFIREFS</sequence>
<dbReference type="SUPFAM" id="SSF53474">
    <property type="entry name" value="alpha/beta-Hydrolases"/>
    <property type="match status" value="1"/>
</dbReference>
<evidence type="ECO:0000313" key="2">
    <source>
        <dbReference type="EMBL" id="CAB4587677.1"/>
    </source>
</evidence>
<dbReference type="Gene3D" id="3.40.50.1820">
    <property type="entry name" value="alpha/beta hydrolase"/>
    <property type="match status" value="1"/>
</dbReference>
<dbReference type="InterPro" id="IPR029058">
    <property type="entry name" value="AB_hydrolase_fold"/>
</dbReference>
<dbReference type="Pfam" id="PF12146">
    <property type="entry name" value="Hydrolase_4"/>
    <property type="match status" value="1"/>
</dbReference>
<dbReference type="InterPro" id="IPR012354">
    <property type="entry name" value="Esterase_lipase"/>
</dbReference>
<name>A0A6J6FH25_9ZZZZ</name>
<gene>
    <name evidence="2" type="ORF">UFOPK1775_00433</name>
</gene>
<accession>A0A6J6FH25</accession>
<dbReference type="EMBL" id="CAEZUB010000032">
    <property type="protein sequence ID" value="CAB4587677.1"/>
    <property type="molecule type" value="Genomic_DNA"/>
</dbReference>
<evidence type="ECO:0000259" key="1">
    <source>
        <dbReference type="Pfam" id="PF12146"/>
    </source>
</evidence>
<protein>
    <submittedName>
        <fullName evidence="2">Unannotated protein</fullName>
    </submittedName>
</protein>
<dbReference type="PANTHER" id="PTHR11614">
    <property type="entry name" value="PHOSPHOLIPASE-RELATED"/>
    <property type="match status" value="1"/>
</dbReference>
<feature type="domain" description="Serine aminopeptidase S33" evidence="1">
    <location>
        <begin position="26"/>
        <end position="233"/>
    </location>
</feature>
<dbReference type="InterPro" id="IPR022742">
    <property type="entry name" value="Hydrolase_4"/>
</dbReference>
<dbReference type="PIRSF" id="PIRSF017388">
    <property type="entry name" value="Esterase_lipase"/>
    <property type="match status" value="1"/>
</dbReference>